<dbReference type="Pfam" id="PF02517">
    <property type="entry name" value="Rce1-like"/>
    <property type="match status" value="1"/>
</dbReference>
<accession>U5QHD6</accession>
<keyword evidence="1" id="KW-1133">Transmembrane helix</keyword>
<protein>
    <submittedName>
        <fullName evidence="3">CAAX amino terminal protease family protein</fullName>
    </submittedName>
</protein>
<dbReference type="EMBL" id="CP003587">
    <property type="protein sequence ID" value="AGY58372.1"/>
    <property type="molecule type" value="Genomic_DNA"/>
</dbReference>
<feature type="transmembrane region" description="Helical" evidence="1">
    <location>
        <begin position="175"/>
        <end position="191"/>
    </location>
</feature>
<dbReference type="KEGG" id="glj:GKIL_2126"/>
<feature type="transmembrane region" description="Helical" evidence="1">
    <location>
        <begin position="153"/>
        <end position="169"/>
    </location>
</feature>
<name>U5QHD6_GLOK1</name>
<feature type="transmembrane region" description="Helical" evidence="1">
    <location>
        <begin position="198"/>
        <end position="219"/>
    </location>
</feature>
<keyword evidence="3" id="KW-0645">Protease</keyword>
<dbReference type="HOGENOM" id="CLU_078735_0_0_3"/>
<dbReference type="InterPro" id="IPR014346">
    <property type="entry name" value="Prenyl_protease-related"/>
</dbReference>
<reference evidence="3 4" key="1">
    <citation type="journal article" date="2013" name="PLoS ONE">
        <title>Cultivation and Complete Genome Sequencing of Gloeobacter kilaueensis sp. nov., from a Lava Cave in Kilauea Caldera, Hawai'i.</title>
        <authorList>
            <person name="Saw J.H."/>
            <person name="Schatz M."/>
            <person name="Brown M.V."/>
            <person name="Kunkel D.D."/>
            <person name="Foster J.S."/>
            <person name="Shick H."/>
            <person name="Christensen S."/>
            <person name="Hou S."/>
            <person name="Wan X."/>
            <person name="Donachie S.P."/>
        </authorList>
    </citation>
    <scope>NUCLEOTIDE SEQUENCE [LARGE SCALE GENOMIC DNA]</scope>
    <source>
        <strain evidence="4">JS</strain>
    </source>
</reference>
<keyword evidence="3" id="KW-0378">Hydrolase</keyword>
<keyword evidence="4" id="KW-1185">Reference proteome</keyword>
<dbReference type="eggNOG" id="COG1266">
    <property type="taxonomic scope" value="Bacteria"/>
</dbReference>
<dbReference type="GO" id="GO:0006508">
    <property type="term" value="P:proteolysis"/>
    <property type="evidence" value="ECO:0007669"/>
    <property type="project" value="UniProtKB-KW"/>
</dbReference>
<dbReference type="NCBIfam" id="TIGR03008">
    <property type="entry name" value="pepcterm_CAAX"/>
    <property type="match status" value="1"/>
</dbReference>
<dbReference type="Proteomes" id="UP000017396">
    <property type="component" value="Chromosome"/>
</dbReference>
<proteinExistence type="predicted"/>
<dbReference type="AlphaFoldDB" id="U5QHD6"/>
<dbReference type="OrthoDB" id="9787923at2"/>
<organism evidence="3 4">
    <name type="scientific">Gloeobacter kilaueensis (strain ATCC BAA-2537 / CCAP 1431/1 / ULC 316 / JS1)</name>
    <dbReference type="NCBI Taxonomy" id="1183438"/>
    <lineage>
        <taxon>Bacteria</taxon>
        <taxon>Bacillati</taxon>
        <taxon>Cyanobacteriota</taxon>
        <taxon>Cyanophyceae</taxon>
        <taxon>Gloeobacterales</taxon>
        <taxon>Gloeobacteraceae</taxon>
        <taxon>Gloeobacter</taxon>
    </lineage>
</organism>
<dbReference type="InterPro" id="IPR003675">
    <property type="entry name" value="Rce1/LyrA-like_dom"/>
</dbReference>
<keyword evidence="1" id="KW-0472">Membrane</keyword>
<dbReference type="RefSeq" id="WP_023173512.1">
    <property type="nucleotide sequence ID" value="NC_022600.1"/>
</dbReference>
<evidence type="ECO:0000313" key="4">
    <source>
        <dbReference type="Proteomes" id="UP000017396"/>
    </source>
</evidence>
<evidence type="ECO:0000313" key="3">
    <source>
        <dbReference type="EMBL" id="AGY58372.1"/>
    </source>
</evidence>
<gene>
    <name evidence="3" type="ORF">GKIL_2126</name>
</gene>
<dbReference type="GO" id="GO:0004175">
    <property type="term" value="F:endopeptidase activity"/>
    <property type="evidence" value="ECO:0007669"/>
    <property type="project" value="UniProtKB-ARBA"/>
</dbReference>
<dbReference type="STRING" id="1183438.GKIL_2126"/>
<sequence length="222" mass="24865">MSSSDEARGEPPDILNGHTLPFIVFIALTALTPLVPGGVFVIYPLKTVLAAGMLWYFRRDYSELSKWHFHWLALPVGLLVTLLWVGMDGFYPKTAVAEGFNPFTTGAPGLDWLGAGIRLGGSTLVVPVMEELFWRSWLLRFLIDRDDFRRVPVGRFSGFGFCVSILLFGLEHDRWLAGILAGAIYAALVYWRKEIRTAIVAHAVTNFALGLYVIAARAWTFW</sequence>
<evidence type="ECO:0000259" key="2">
    <source>
        <dbReference type="Pfam" id="PF02517"/>
    </source>
</evidence>
<feature type="transmembrane region" description="Helical" evidence="1">
    <location>
        <begin position="69"/>
        <end position="92"/>
    </location>
</feature>
<dbReference type="GO" id="GO:0080120">
    <property type="term" value="P:CAAX-box protein maturation"/>
    <property type="evidence" value="ECO:0007669"/>
    <property type="project" value="UniProtKB-ARBA"/>
</dbReference>
<keyword evidence="1" id="KW-0812">Transmembrane</keyword>
<evidence type="ECO:0000256" key="1">
    <source>
        <dbReference type="SAM" id="Phobius"/>
    </source>
</evidence>
<feature type="domain" description="CAAX prenyl protease 2/Lysostaphin resistance protein A-like" evidence="2">
    <location>
        <begin position="122"/>
        <end position="207"/>
    </location>
</feature>